<name>A0A397VDG5_9GLOM</name>
<protein>
    <recommendedName>
        <fullName evidence="5">SWIM-type domain-containing protein</fullName>
    </recommendedName>
</protein>
<evidence type="ECO:0008006" key="5">
    <source>
        <dbReference type="Google" id="ProtNLM"/>
    </source>
</evidence>
<organism evidence="3 4">
    <name type="scientific">Gigaspora rosea</name>
    <dbReference type="NCBI Taxonomy" id="44941"/>
    <lineage>
        <taxon>Eukaryota</taxon>
        <taxon>Fungi</taxon>
        <taxon>Fungi incertae sedis</taxon>
        <taxon>Mucoromycota</taxon>
        <taxon>Glomeromycotina</taxon>
        <taxon>Glomeromycetes</taxon>
        <taxon>Diversisporales</taxon>
        <taxon>Gigasporaceae</taxon>
        <taxon>Gigaspora</taxon>
    </lineage>
</organism>
<keyword evidence="4" id="KW-1185">Reference proteome</keyword>
<keyword evidence="1" id="KW-0175">Coiled coil</keyword>
<dbReference type="AlphaFoldDB" id="A0A397VDG5"/>
<feature type="region of interest" description="Disordered" evidence="2">
    <location>
        <begin position="523"/>
        <end position="554"/>
    </location>
</feature>
<evidence type="ECO:0000313" key="3">
    <source>
        <dbReference type="EMBL" id="RIB19798.1"/>
    </source>
</evidence>
<proteinExistence type="predicted"/>
<accession>A0A397VDG5</accession>
<evidence type="ECO:0000313" key="4">
    <source>
        <dbReference type="Proteomes" id="UP000266673"/>
    </source>
</evidence>
<dbReference type="EMBL" id="QKWP01000453">
    <property type="protein sequence ID" value="RIB19798.1"/>
    <property type="molecule type" value="Genomic_DNA"/>
</dbReference>
<gene>
    <name evidence="3" type="ORF">C2G38_2035773</name>
</gene>
<evidence type="ECO:0000256" key="1">
    <source>
        <dbReference type="SAM" id="Coils"/>
    </source>
</evidence>
<dbReference type="Proteomes" id="UP000266673">
    <property type="component" value="Unassembled WGS sequence"/>
</dbReference>
<feature type="compositionally biased region" description="Basic and acidic residues" evidence="2">
    <location>
        <begin position="527"/>
        <end position="547"/>
    </location>
</feature>
<evidence type="ECO:0000256" key="2">
    <source>
        <dbReference type="SAM" id="MobiDB-lite"/>
    </source>
</evidence>
<reference evidence="3 4" key="1">
    <citation type="submission" date="2018-06" db="EMBL/GenBank/DDBJ databases">
        <title>Comparative genomics reveals the genomic features of Rhizophagus irregularis, R. cerebriforme, R. diaphanum and Gigaspora rosea, and their symbiotic lifestyle signature.</title>
        <authorList>
            <person name="Morin E."/>
            <person name="San Clemente H."/>
            <person name="Chen E.C.H."/>
            <person name="De La Providencia I."/>
            <person name="Hainaut M."/>
            <person name="Kuo A."/>
            <person name="Kohler A."/>
            <person name="Murat C."/>
            <person name="Tang N."/>
            <person name="Roy S."/>
            <person name="Loubradou J."/>
            <person name="Henrissat B."/>
            <person name="Grigoriev I.V."/>
            <person name="Corradi N."/>
            <person name="Roux C."/>
            <person name="Martin F.M."/>
        </authorList>
    </citation>
    <scope>NUCLEOTIDE SEQUENCE [LARGE SCALE GENOMIC DNA]</scope>
    <source>
        <strain evidence="3 4">DAOM 194757</strain>
    </source>
</reference>
<feature type="coiled-coil region" evidence="1">
    <location>
        <begin position="407"/>
        <end position="434"/>
    </location>
</feature>
<sequence>MVWRPLLPNLQCIQVPLTKVPSVLDLYTFDTISSGGSRLGEGYKILPENCTNRCRTLSKTLDTPANQVQPTSIQFAPNLEPIQNALKYDKKLHYPCISKFEKICSIMDDYEAEGTVIAKQYGVKDTQDPKEQAMLLGVASTIMPVLLTKYLDLLALDSTGRHNSLNFPNTAFMVRSDEPRGRVVATFVSDKETIPVVDLMFESGCWVLLDYYINACMPPKFCVPTTLLFLQVFSHFFFFLADALKEWFTKNLNDQCFRDRVFYQFRFVKRSRDQEEFDQRKTILLDAKKLQAAVGIANLVVAETIASYFQRYWFGDWVDTWPDYKRNDCPMKMNMLLESYFKKDMILHYLERYTKSLHSNLEKIVTSMHVDSGEIERFWRGEDKPPTISKLHRKRKKVDTMGELLYKKNLVQDVNEENSQYNTAELDVKEENSQHNAAELDNGESLIDKCDIKQTKTLYVTRRSGKFACPCGFYVIRGHDCQNIVAVRLFIDKVKLQNNAFNSHDDKPKLQWSADESVASSSLESYLRQKDANGHKKDELKLPEKKGPKNKRKS</sequence>
<comment type="caution">
    <text evidence="3">The sequence shown here is derived from an EMBL/GenBank/DDBJ whole genome shotgun (WGS) entry which is preliminary data.</text>
</comment>